<keyword evidence="2" id="KW-1185">Reference proteome</keyword>
<evidence type="ECO:0000313" key="2">
    <source>
        <dbReference type="Proteomes" id="UP001324993"/>
    </source>
</evidence>
<proteinExistence type="predicted"/>
<name>A0ABZ0RLI2_9BACT</name>
<dbReference type="Proteomes" id="UP001324993">
    <property type="component" value="Chromosome"/>
</dbReference>
<dbReference type="EMBL" id="CP138858">
    <property type="protein sequence ID" value="WPJ96006.1"/>
    <property type="molecule type" value="Genomic_DNA"/>
</dbReference>
<accession>A0ABZ0RLI2</accession>
<evidence type="ECO:0000313" key="1">
    <source>
        <dbReference type="EMBL" id="WPJ96006.1"/>
    </source>
</evidence>
<sequence>MTKYGQIDVIWWDGSVSVSEEELQPLQPNIFVARGNIATPEGEHQGSSNNVKVTNEAGWWWESCQKSEKSFTPNWHYGIECETNHWDTNTLLTELIR</sequence>
<protein>
    <submittedName>
        <fullName evidence="1">Uncharacterized protein</fullName>
    </submittedName>
</protein>
<gene>
    <name evidence="1" type="ORF">SH580_21555</name>
</gene>
<organism evidence="1 2">
    <name type="scientific">Coraliomargarita algicola</name>
    <dbReference type="NCBI Taxonomy" id="3092156"/>
    <lineage>
        <taxon>Bacteria</taxon>
        <taxon>Pseudomonadati</taxon>
        <taxon>Verrucomicrobiota</taxon>
        <taxon>Opitutia</taxon>
        <taxon>Puniceicoccales</taxon>
        <taxon>Coraliomargaritaceae</taxon>
        <taxon>Coraliomargarita</taxon>
    </lineage>
</organism>
<reference evidence="1 2" key="1">
    <citation type="submission" date="2023-11" db="EMBL/GenBank/DDBJ databases">
        <title>Coraliomargarita sp. nov., isolated from marine algae.</title>
        <authorList>
            <person name="Lee J.K."/>
            <person name="Baek J.H."/>
            <person name="Kim J.M."/>
            <person name="Choi D.G."/>
            <person name="Jeon C.O."/>
        </authorList>
    </citation>
    <scope>NUCLEOTIDE SEQUENCE [LARGE SCALE GENOMIC DNA]</scope>
    <source>
        <strain evidence="1 2">J2-16</strain>
    </source>
</reference>
<dbReference type="RefSeq" id="WP_319832873.1">
    <property type="nucleotide sequence ID" value="NZ_CP138858.1"/>
</dbReference>